<evidence type="ECO:0000256" key="1">
    <source>
        <dbReference type="ARBA" id="ARBA00007177"/>
    </source>
</evidence>
<proteinExistence type="inferred from homology"/>
<keyword evidence="2" id="KW-0996">Nickel insertion</keyword>
<evidence type="ECO:0000256" key="3">
    <source>
        <dbReference type="ARBA" id="ARBA00023186"/>
    </source>
</evidence>
<dbReference type="GO" id="GO:0016151">
    <property type="term" value="F:nickel cation binding"/>
    <property type="evidence" value="ECO:0007669"/>
    <property type="project" value="InterPro"/>
</dbReference>
<evidence type="ECO:0000313" key="4">
    <source>
        <dbReference type="EMBL" id="VVH81638.1"/>
    </source>
</evidence>
<dbReference type="PANTHER" id="PTHR33643:SF1">
    <property type="entry name" value="UREASE ACCESSORY PROTEIN D"/>
    <property type="match status" value="1"/>
</dbReference>
<evidence type="ECO:0000256" key="2">
    <source>
        <dbReference type="ARBA" id="ARBA00022988"/>
    </source>
</evidence>
<name>A0A5E5R1J8_PSEAI</name>
<gene>
    <name evidence="4" type="primary">ureD</name>
    <name evidence="4" type="ORF">TUEID40_02817</name>
</gene>
<keyword evidence="3" id="KW-0143">Chaperone</keyword>
<reference evidence="4" key="1">
    <citation type="submission" date="2019-09" db="EMBL/GenBank/DDBJ databases">
        <authorList>
            <person name="Gross C."/>
            <person name="Bohn E."/>
        </authorList>
    </citation>
    <scope>NUCLEOTIDE SEQUENCE</scope>
    <source>
        <strain evidence="4">ID40</strain>
    </source>
</reference>
<dbReference type="PANTHER" id="PTHR33643">
    <property type="entry name" value="UREASE ACCESSORY PROTEIN D"/>
    <property type="match status" value="1"/>
</dbReference>
<dbReference type="AlphaFoldDB" id="A0A5E5R1J8"/>
<sequence>MRLGERAWAQLTSPGAAKWYRAACPSRQTLEIHLEPGATLEWLPQESIVFAGAQAELETRIQLRGDARLFYWDMVALGRPASGERFASGHFVAALDIRRDDRLLWHERQRIDGGDRLLDSPIGLAGTRCWRPWSPAARSTPTCCNAAARSPAPAAATSASCPEAFWWRAAGRRGAARASLADRTLAPAAAGAARPRGRSPTHLEYLRWTCPPARKTSC</sequence>
<organism evidence="4">
    <name type="scientific">Pseudomonas aeruginosa</name>
    <dbReference type="NCBI Taxonomy" id="287"/>
    <lineage>
        <taxon>Bacteria</taxon>
        <taxon>Pseudomonadati</taxon>
        <taxon>Pseudomonadota</taxon>
        <taxon>Gammaproteobacteria</taxon>
        <taxon>Pseudomonadales</taxon>
        <taxon>Pseudomonadaceae</taxon>
        <taxon>Pseudomonas</taxon>
    </lineage>
</organism>
<protein>
    <submittedName>
        <fullName evidence="4">Urease accessory protein UreD</fullName>
    </submittedName>
</protein>
<dbReference type="EMBL" id="LR700248">
    <property type="protein sequence ID" value="VVH81638.1"/>
    <property type="molecule type" value="Genomic_DNA"/>
</dbReference>
<accession>A0A5E5R1J8</accession>
<dbReference type="Pfam" id="PF01774">
    <property type="entry name" value="UreD"/>
    <property type="match status" value="1"/>
</dbReference>
<dbReference type="InterPro" id="IPR002669">
    <property type="entry name" value="UreD"/>
</dbReference>
<comment type="similarity">
    <text evidence="1">Belongs to the UreD family.</text>
</comment>